<sequence length="893" mass="94421">MTMPNGDGGLDEGAWLAPFVAQNDLSTLTDRTEANIRAYYADLVQIDPGWGEASETFFNFIMAGFNTIGDVMRAIVNAITGIPGNLADLGTWMGDRWGDLADALSATGQIIDALANKVGAGIHDAIQRINSFLTSLSPLNAGNLFGGINITQLPLLSVSHIANVQPELLTNGGFDTDESVSANDEWEWDGEVGRTSPYGSVRIEADGTQHELVSGPNAILVAAGQELDVSVWVTQVDAVGSGARAQLYVRPYTNGVAGTSVQIAQAAVPTTWAKLSGTYTVPSGVDSIRLVLRVTSNATAGTFWFDDASVKKKGLMSRGLVDGLEMLHTAFNQVMEILGGAIVTPINSAVQAVKDWWNAVAGKVQNLTLSGILPSINVGSPIGGINIGQDLLDTWNRIVNGFRRTSTTGNTSADVEEIMATVGQEILVAQESTITLANQANAPKNVAFWESPNPFEDVSFPRALLQPQLQVTLPTSTARSSLSSLPANWTASVADTVEAHTHQITNGSTTYVKPTYTIPAGTLALSAVRIKQDRIVNVARFIAGGGTPPSTALYVGLYAIDPTNGNMTLVYDFGDQKGNVNTGSALYETAVTLPNDLLVDGGTLFAVGILPVGSAFSVAAIRRSPIVTSALVYPQAATELLTGQTSLPSTVTESSLNHASDYRVWVSIGQAVDSIPEDASPVTLSMNFDVSNTLSWSSPSFQQFGTANSRFGIDSGNIFADAPAFLLGDETYWRSALCLTPVHTNDHSVSITIGSGWNTNTYGYTTTRAYVRMNSQGTSGVAMHLDSAGSNVVRIRIANVSNMTSVGTVRATATCPFSVGDEFTIAAVGSVYQVFRNGVAVPGAVWDDTTSIVPVGKAWRRHGFGGGSRNVSAYTIHRSAYIDRYKAMDLSGS</sequence>
<gene>
    <name evidence="1" type="primary">20</name>
    <name evidence="1" type="ORF">SEA_WAMBURGRXPRESS_20</name>
</gene>
<name>A0A386KDD0_9CAUD</name>
<dbReference type="SUPFAM" id="SSF49785">
    <property type="entry name" value="Galactose-binding domain-like"/>
    <property type="match status" value="1"/>
</dbReference>
<reference evidence="1 2" key="1">
    <citation type="submission" date="2018-08" db="EMBL/GenBank/DDBJ databases">
        <authorList>
            <person name="Hellinger R.D."/>
            <person name="Sparks H.E."/>
            <person name="Pedulla M.L."/>
            <person name="Garlena R.A."/>
            <person name="Russell D.A."/>
            <person name="Pope W.H."/>
            <person name="Jacobs-Sera D."/>
            <person name="Hatfull G.F."/>
        </authorList>
    </citation>
    <scope>NUCLEOTIDE SEQUENCE [LARGE SCALE GENOMIC DNA]</scope>
</reference>
<dbReference type="Proteomes" id="UP000267267">
    <property type="component" value="Segment"/>
</dbReference>
<proteinExistence type="predicted"/>
<organism evidence="1 2">
    <name type="scientific">Mycobacterium phage Wamburgrxpress</name>
    <dbReference type="NCBI Taxonomy" id="2315617"/>
    <lineage>
        <taxon>Viruses</taxon>
        <taxon>Duplodnaviria</taxon>
        <taxon>Heunggongvirae</taxon>
        <taxon>Uroviricota</taxon>
        <taxon>Caudoviricetes</taxon>
        <taxon>Vilmaviridae</taxon>
        <taxon>Lclasvirinae</taxon>
        <taxon>Bronvirus</taxon>
        <taxon>Bronvirus joedirt</taxon>
        <taxon>Mycobacterium virus JoeDirt</taxon>
    </lineage>
</organism>
<evidence type="ECO:0000313" key="2">
    <source>
        <dbReference type="Proteomes" id="UP000267267"/>
    </source>
</evidence>
<accession>A0A386KDD0</accession>
<dbReference type="Gene3D" id="2.60.120.260">
    <property type="entry name" value="Galactose-binding domain-like"/>
    <property type="match status" value="1"/>
</dbReference>
<protein>
    <submittedName>
        <fullName evidence="1">Minor tail protein</fullName>
    </submittedName>
</protein>
<dbReference type="EMBL" id="MH744425">
    <property type="protein sequence ID" value="AYD82200.1"/>
    <property type="molecule type" value="Genomic_DNA"/>
</dbReference>
<evidence type="ECO:0000313" key="1">
    <source>
        <dbReference type="EMBL" id="AYD82200.1"/>
    </source>
</evidence>
<dbReference type="InterPro" id="IPR008979">
    <property type="entry name" value="Galactose-bd-like_sf"/>
</dbReference>